<name>A0AB32WNL5_THECC</name>
<dbReference type="PROSITE" id="PS51450">
    <property type="entry name" value="LRR"/>
    <property type="match status" value="5"/>
</dbReference>
<accession>A0AB32WNL5</accession>
<evidence type="ECO:0000256" key="6">
    <source>
        <dbReference type="ARBA" id="ARBA00022729"/>
    </source>
</evidence>
<dbReference type="FunFam" id="3.80.10.10:FF:000383">
    <property type="entry name" value="Leucine-rich repeat receptor protein kinase EMS1"/>
    <property type="match status" value="1"/>
</dbReference>
<dbReference type="Gramene" id="Tc07v2_t010010.1">
    <property type="protein sequence ID" value="Tc07v2_p010010.1"/>
    <property type="gene ID" value="Tc07v2_g010010"/>
</dbReference>
<evidence type="ECO:0000256" key="8">
    <source>
        <dbReference type="ARBA" id="ARBA00022989"/>
    </source>
</evidence>
<evidence type="ECO:0000256" key="12">
    <source>
        <dbReference type="SAM" id="Phobius"/>
    </source>
</evidence>
<organism evidence="14 15">
    <name type="scientific">Theobroma cacao</name>
    <name type="common">Cacao</name>
    <name type="synonym">Cocoa</name>
    <dbReference type="NCBI Taxonomy" id="3641"/>
    <lineage>
        <taxon>Eukaryota</taxon>
        <taxon>Viridiplantae</taxon>
        <taxon>Streptophyta</taxon>
        <taxon>Embryophyta</taxon>
        <taxon>Tracheophyta</taxon>
        <taxon>Spermatophyta</taxon>
        <taxon>Magnoliopsida</taxon>
        <taxon>eudicotyledons</taxon>
        <taxon>Gunneridae</taxon>
        <taxon>Pentapetalae</taxon>
        <taxon>rosids</taxon>
        <taxon>malvids</taxon>
        <taxon>Malvales</taxon>
        <taxon>Malvaceae</taxon>
        <taxon>Byttnerioideae</taxon>
        <taxon>Theobroma</taxon>
    </lineage>
</organism>
<comment type="similarity">
    <text evidence="2">Belongs to the RLP family.</text>
</comment>
<evidence type="ECO:0000313" key="14">
    <source>
        <dbReference type="Proteomes" id="UP000694886"/>
    </source>
</evidence>
<dbReference type="GO" id="GO:0005886">
    <property type="term" value="C:plasma membrane"/>
    <property type="evidence" value="ECO:0007669"/>
    <property type="project" value="UniProtKB-SubCell"/>
</dbReference>
<evidence type="ECO:0000256" key="10">
    <source>
        <dbReference type="ARBA" id="ARBA00023170"/>
    </source>
</evidence>
<reference evidence="15" key="2">
    <citation type="submission" date="2025-08" db="UniProtKB">
        <authorList>
            <consortium name="RefSeq"/>
        </authorList>
    </citation>
    <scope>IDENTIFICATION</scope>
</reference>
<dbReference type="PRINTS" id="PR00019">
    <property type="entry name" value="LEURICHRPT"/>
</dbReference>
<keyword evidence="8 12" id="KW-1133">Transmembrane helix</keyword>
<evidence type="ECO:0000256" key="9">
    <source>
        <dbReference type="ARBA" id="ARBA00023136"/>
    </source>
</evidence>
<dbReference type="SMART" id="SM00369">
    <property type="entry name" value="LRR_TYP"/>
    <property type="match status" value="7"/>
</dbReference>
<feature type="domain" description="Leucine-rich repeat-containing N-terminal plant-type" evidence="13">
    <location>
        <begin position="134"/>
        <end position="185"/>
    </location>
</feature>
<evidence type="ECO:0000256" key="2">
    <source>
        <dbReference type="ARBA" id="ARBA00009592"/>
    </source>
</evidence>
<dbReference type="PANTHER" id="PTHR48061">
    <property type="entry name" value="LEUCINE-RICH REPEAT RECEPTOR PROTEIN KINASE EMS1-LIKE-RELATED"/>
    <property type="match status" value="1"/>
</dbReference>
<sequence length="655" mass="73246">MGLIPRGAQFDTYDKYSYIGKLGLCGLPLSKICDNDDGLEPPSAISDGDDDIKRAFNWRFATLIGYGSGLVFGFFMGCIVFTTEKPWWFIRMIERVQQKYGRRIYTTQLMLLALTSCSKCSQVGCVPIKDQYSQEDSSALLQFKNTISIDDSDDPFCRESMTSSPRTNSWKDSANCCSWEGVTCDKVTGHVIGLDLSCSLLVGSLPANGTLFLLKGLQQLNLARNNFQQSQLPSTLFNLTQLTYLDLSFNRLEGLIPNHVSGLQNLKEFHLTDNLLSGGIPSWLFTLPSLEYLDLSHNRLTRPIEQILKPNSIHDFICIKSDMLPKLENLETLDLSSNNFSGVIKSDLLSKLRNLKTLHLSNNKLLSLSSGSDWKNLKDLDLSCNKIRGSIFMWELKGWEQLTTLNLSYNLLTSLEQFPGHNLKNLDLRSNLLQGPLLVPPPSLRQLFISNNSLTGKIPPLIYLANNKLRDTFPHRLGVLPQLQVLILGFNRFHGPLDNSIVTPSFQSLQIIDLSQNEFSGLLPTNFFQNLHAMKFTREGNLADILTRIRYESPIDRDGQTSVNVRSKDFSNNRFSGKIPGVIGGLCSLRLLNLSHNILTGHIPSSLGNLVALESLDLSSNKLGGRIPSQMTNLTFLEGQHGIVRLAIVKAMQQR</sequence>
<gene>
    <name evidence="15" type="primary">LOC18594346</name>
</gene>
<evidence type="ECO:0000256" key="1">
    <source>
        <dbReference type="ARBA" id="ARBA00004251"/>
    </source>
</evidence>
<keyword evidence="10" id="KW-0675">Receptor</keyword>
<evidence type="ECO:0000256" key="5">
    <source>
        <dbReference type="ARBA" id="ARBA00022692"/>
    </source>
</evidence>
<evidence type="ECO:0000256" key="11">
    <source>
        <dbReference type="ARBA" id="ARBA00023180"/>
    </source>
</evidence>
<dbReference type="PANTHER" id="PTHR48061:SF46">
    <property type="entry name" value="LEUCINE-RICH REPEAT-CONTAINING N-TERMINAL PLANT-TYPE DOMAIN-CONTAINING PROTEIN"/>
    <property type="match status" value="1"/>
</dbReference>
<dbReference type="InterPro" id="IPR001611">
    <property type="entry name" value="Leu-rich_rpt"/>
</dbReference>
<comment type="subcellular location">
    <subcellularLocation>
        <location evidence="1">Cell membrane</location>
        <topology evidence="1">Single-pass type I membrane protein</topology>
    </subcellularLocation>
</comment>
<protein>
    <submittedName>
        <fullName evidence="15">Receptor-like protein 12</fullName>
    </submittedName>
</protein>
<dbReference type="KEGG" id="tcc:18594346"/>
<dbReference type="InterPro" id="IPR032675">
    <property type="entry name" value="LRR_dom_sf"/>
</dbReference>
<dbReference type="RefSeq" id="XP_017979800.1">
    <property type="nucleotide sequence ID" value="XM_018124311.1"/>
</dbReference>
<keyword evidence="4" id="KW-0433">Leucine-rich repeat</keyword>
<dbReference type="Gene3D" id="3.80.10.10">
    <property type="entry name" value="Ribonuclease Inhibitor"/>
    <property type="match status" value="2"/>
</dbReference>
<dbReference type="SMART" id="SM00364">
    <property type="entry name" value="LRR_BAC"/>
    <property type="match status" value="5"/>
</dbReference>
<dbReference type="SUPFAM" id="SSF52058">
    <property type="entry name" value="L domain-like"/>
    <property type="match status" value="2"/>
</dbReference>
<dbReference type="InterPro" id="IPR046956">
    <property type="entry name" value="RLP23-like"/>
</dbReference>
<dbReference type="Pfam" id="PF13855">
    <property type="entry name" value="LRR_8"/>
    <property type="match status" value="3"/>
</dbReference>
<evidence type="ECO:0000256" key="4">
    <source>
        <dbReference type="ARBA" id="ARBA00022614"/>
    </source>
</evidence>
<evidence type="ECO:0000256" key="3">
    <source>
        <dbReference type="ARBA" id="ARBA00022475"/>
    </source>
</evidence>
<keyword evidence="6" id="KW-0732">Signal</keyword>
<dbReference type="SMART" id="SM00365">
    <property type="entry name" value="LRR_SD22"/>
    <property type="match status" value="6"/>
</dbReference>
<feature type="transmembrane region" description="Helical" evidence="12">
    <location>
        <begin position="63"/>
        <end position="82"/>
    </location>
</feature>
<evidence type="ECO:0000256" key="7">
    <source>
        <dbReference type="ARBA" id="ARBA00022737"/>
    </source>
</evidence>
<evidence type="ECO:0000259" key="13">
    <source>
        <dbReference type="Pfam" id="PF08263"/>
    </source>
</evidence>
<dbReference type="FunFam" id="3.80.10.10:FF:000400">
    <property type="entry name" value="Nuclear pore complex protein NUP107"/>
    <property type="match status" value="1"/>
</dbReference>
<proteinExistence type="inferred from homology"/>
<keyword evidence="11" id="KW-0325">Glycoprotein</keyword>
<dbReference type="AlphaFoldDB" id="A0AB32WNL5"/>
<keyword evidence="7" id="KW-0677">Repeat</keyword>
<keyword evidence="5 12" id="KW-0812">Transmembrane</keyword>
<evidence type="ECO:0000313" key="15">
    <source>
        <dbReference type="RefSeq" id="XP_017979800.1"/>
    </source>
</evidence>
<dbReference type="InterPro" id="IPR013210">
    <property type="entry name" value="LRR_N_plant-typ"/>
</dbReference>
<dbReference type="Pfam" id="PF08263">
    <property type="entry name" value="LRRNT_2"/>
    <property type="match status" value="1"/>
</dbReference>
<keyword evidence="9 12" id="KW-0472">Membrane</keyword>
<keyword evidence="3" id="KW-1003">Cell membrane</keyword>
<dbReference type="InterPro" id="IPR003591">
    <property type="entry name" value="Leu-rich_rpt_typical-subtyp"/>
</dbReference>
<dbReference type="Pfam" id="PF00560">
    <property type="entry name" value="LRR_1"/>
    <property type="match status" value="3"/>
</dbReference>
<dbReference type="Proteomes" id="UP000694886">
    <property type="component" value="Chromosome 7"/>
</dbReference>
<reference evidence="14" key="1">
    <citation type="journal article" date="1997" name="Nucleic Acids Res.">
        <title>tRNAscan-SE: a program for improved detection of transfer RNA genes in genomic sequence.</title>
        <authorList>
            <person name="Lowe T.M."/>
            <person name="Eddy S.R."/>
        </authorList>
    </citation>
    <scope>NUCLEOTIDE SEQUENCE [LARGE SCALE GENOMIC DNA]</scope>
    <source>
        <strain evidence="14">r\B97-61/B2</strain>
    </source>
</reference>
<dbReference type="GeneID" id="18594346"/>